<gene>
    <name evidence="1" type="ORF">K461DRAFT_71148</name>
</gene>
<dbReference type="PROSITE" id="PS51257">
    <property type="entry name" value="PROKAR_LIPOPROTEIN"/>
    <property type="match status" value="1"/>
</dbReference>
<dbReference type="Proteomes" id="UP000799439">
    <property type="component" value="Unassembled WGS sequence"/>
</dbReference>
<reference evidence="1" key="1">
    <citation type="journal article" date="2020" name="Stud. Mycol.">
        <title>101 Dothideomycetes genomes: a test case for predicting lifestyles and emergence of pathogens.</title>
        <authorList>
            <person name="Haridas S."/>
            <person name="Albert R."/>
            <person name="Binder M."/>
            <person name="Bloem J."/>
            <person name="Labutti K."/>
            <person name="Salamov A."/>
            <person name="Andreopoulos B."/>
            <person name="Baker S."/>
            <person name="Barry K."/>
            <person name="Bills G."/>
            <person name="Bluhm B."/>
            <person name="Cannon C."/>
            <person name="Castanera R."/>
            <person name="Culley D."/>
            <person name="Daum C."/>
            <person name="Ezra D."/>
            <person name="Gonzalez J."/>
            <person name="Henrissat B."/>
            <person name="Kuo A."/>
            <person name="Liang C."/>
            <person name="Lipzen A."/>
            <person name="Lutzoni F."/>
            <person name="Magnuson J."/>
            <person name="Mondo S."/>
            <person name="Nolan M."/>
            <person name="Ohm R."/>
            <person name="Pangilinan J."/>
            <person name="Park H.-J."/>
            <person name="Ramirez L."/>
            <person name="Alfaro M."/>
            <person name="Sun H."/>
            <person name="Tritt A."/>
            <person name="Yoshinaga Y."/>
            <person name="Zwiers L.-H."/>
            <person name="Turgeon B."/>
            <person name="Goodwin S."/>
            <person name="Spatafora J."/>
            <person name="Crous P."/>
            <person name="Grigoriev I."/>
        </authorList>
    </citation>
    <scope>NUCLEOTIDE SEQUENCE</scope>
    <source>
        <strain evidence="1">CBS 260.36</strain>
    </source>
</reference>
<protein>
    <submittedName>
        <fullName evidence="1">Uncharacterized protein</fullName>
    </submittedName>
</protein>
<organism evidence="1 2">
    <name type="scientific">Myriangium duriaei CBS 260.36</name>
    <dbReference type="NCBI Taxonomy" id="1168546"/>
    <lineage>
        <taxon>Eukaryota</taxon>
        <taxon>Fungi</taxon>
        <taxon>Dikarya</taxon>
        <taxon>Ascomycota</taxon>
        <taxon>Pezizomycotina</taxon>
        <taxon>Dothideomycetes</taxon>
        <taxon>Dothideomycetidae</taxon>
        <taxon>Myriangiales</taxon>
        <taxon>Myriangiaceae</taxon>
        <taxon>Myriangium</taxon>
    </lineage>
</organism>
<evidence type="ECO:0000313" key="2">
    <source>
        <dbReference type="Proteomes" id="UP000799439"/>
    </source>
</evidence>
<dbReference type="EMBL" id="ML996095">
    <property type="protein sequence ID" value="KAF2147710.1"/>
    <property type="molecule type" value="Genomic_DNA"/>
</dbReference>
<accession>A0A9P4ISI8</accession>
<sequence>MEGRAADGRGEWWWLWVSSVGCCRLPRPRLAPSCGCPTPNRIQLRVALLLEAGEYWHTRLGKVLKDLFASIHTIVTQDTTCQLPAI</sequence>
<dbReference type="AlphaFoldDB" id="A0A9P4ISI8"/>
<keyword evidence="2" id="KW-1185">Reference proteome</keyword>
<evidence type="ECO:0000313" key="1">
    <source>
        <dbReference type="EMBL" id="KAF2147710.1"/>
    </source>
</evidence>
<proteinExistence type="predicted"/>
<comment type="caution">
    <text evidence="1">The sequence shown here is derived from an EMBL/GenBank/DDBJ whole genome shotgun (WGS) entry which is preliminary data.</text>
</comment>
<name>A0A9P4ISI8_9PEZI</name>